<reference evidence="8" key="1">
    <citation type="submission" date="2015-12" db="EMBL/GenBank/DDBJ databases">
        <title>FDA dAtabase for Regulatory Grade micrObial Sequences (FDA-ARGOS): Supporting development and validation of Infectious Disease Dx tests.</title>
        <authorList>
            <person name="Case J."/>
            <person name="Tallon L."/>
            <person name="Sadzewicz L."/>
            <person name="Sengamalay N."/>
            <person name="Ott S."/>
            <person name="Godinez A."/>
            <person name="Nagaraj S."/>
            <person name="Nadendla S."/>
            <person name="Sichtig H."/>
        </authorList>
    </citation>
    <scope>NUCLEOTIDE SEQUENCE [LARGE SCALE GENOMIC DNA]</scope>
    <source>
        <strain evidence="8">FDAARGOS_147</strain>
    </source>
</reference>
<dbReference type="FunFam" id="3.30.300.30:FF:000015">
    <property type="entry name" value="Nonribosomal peptide synthase SidD"/>
    <property type="match status" value="1"/>
</dbReference>
<dbReference type="FunFam" id="2.30.38.10:FF:000001">
    <property type="entry name" value="Non-ribosomal peptide synthetase PvdI"/>
    <property type="match status" value="1"/>
</dbReference>
<dbReference type="GO" id="GO:0044550">
    <property type="term" value="P:secondary metabolite biosynthetic process"/>
    <property type="evidence" value="ECO:0007669"/>
    <property type="project" value="UniProtKB-ARBA"/>
</dbReference>
<proteinExistence type="inferred from homology"/>
<evidence type="ECO:0000256" key="1">
    <source>
        <dbReference type="ARBA" id="ARBA00001957"/>
    </source>
</evidence>
<evidence type="ECO:0000256" key="2">
    <source>
        <dbReference type="ARBA" id="ARBA00006432"/>
    </source>
</evidence>
<dbReference type="FunFam" id="3.30.559.10:FF:000012">
    <property type="entry name" value="Non-ribosomal peptide synthetase"/>
    <property type="match status" value="1"/>
</dbReference>
<gene>
    <name evidence="7" type="ORF">AL504_03205</name>
</gene>
<dbReference type="InterPro" id="IPR010060">
    <property type="entry name" value="NRPS_synth"/>
</dbReference>
<dbReference type="GO" id="GO:0005737">
    <property type="term" value="C:cytoplasm"/>
    <property type="evidence" value="ECO:0007669"/>
    <property type="project" value="TreeGrafter"/>
</dbReference>
<dbReference type="Proteomes" id="UP000060602">
    <property type="component" value="Chromosome"/>
</dbReference>
<dbReference type="GO" id="GO:0031177">
    <property type="term" value="F:phosphopantetheine binding"/>
    <property type="evidence" value="ECO:0007669"/>
    <property type="project" value="InterPro"/>
</dbReference>
<dbReference type="InterPro" id="IPR001242">
    <property type="entry name" value="Condensation_dom"/>
</dbReference>
<dbReference type="FunFam" id="3.40.50.980:FF:000001">
    <property type="entry name" value="Non-ribosomal peptide synthetase"/>
    <property type="match status" value="1"/>
</dbReference>
<dbReference type="Gene3D" id="3.30.300.30">
    <property type="match status" value="2"/>
</dbReference>
<dbReference type="Pfam" id="PF00501">
    <property type="entry name" value="AMP-binding"/>
    <property type="match status" value="2"/>
</dbReference>
<dbReference type="NCBIfam" id="NF003417">
    <property type="entry name" value="PRK04813.1"/>
    <property type="match status" value="2"/>
</dbReference>
<dbReference type="Pfam" id="PF13193">
    <property type="entry name" value="AMP-binding_C"/>
    <property type="match status" value="2"/>
</dbReference>
<sequence>MSSVNPSLLKALLDEDQDDAPEDLDVPAYPDGQDAPLSFMQEQLWFLGRLDPTSTAYHLPRAVRLKGPLDVAALREAFAALVARHDILRTTFHDDDGQPRQRVLPAGRFALPLHDLGPLTPALREAAVREMCERLAGHAFQLDREPALVASVARLGPREHVLAWCMHHIVSDAWSNPIFMRDLADAYQQATQGQPPALPPLRRQYRDFAAWQRDQAEAGRYAARLDHWDAHLGDDLVDLDLPTDHARPAVLETRGATHYFEVPAGLAGEIKALCAQLRCTPFVALFAAWQILLARLSGQRGFAVGVPSGNRTRAELQDAIGFFVTTQVFRVDVAADQTLRQVCERVRADARAALAHADLPLDLLMARRGVARDPARTPLYQTLFGLQIGSIGPGLSLPGLEVAREPMPEGGAKMEWSLDMLWDEAKKGPVLHGRLEFNTALYSADTAGRMAERYLRVLRCLASTPDTRVGALDLVAPDEHARLQAWSQGPLGAAFDEPVHAWIARQAAATPAAVAVVSGADSLTYAELMARADDWAAALQACGAGPDAPVAIAMERSLEMVVGILAVLRAGAAYVPLDLDYPTERLGYTLRSSGARILLVAGGLPEVLREAVPERVLDLRQAPPAGGDWTPVPTHGEHIAYIIYTSGSTGRPKGVANRHAGLANRLRWMQDAYGLEPGDVVLQKTPFGFDVSVWEFLWPLMVGARLVMAAPGDHRDPEKLADLIVRHGVTTLHFVPSMLQAFLACGEAARCASPRRILCSGEALPADVRDAALEAWPGAGLYNLYGPTEAAIDVTATACAREDGGRVPIGAPIQATQAWVLDADLNLTPPGAAGELYLGGVQLARGYVGAAGLTADRFVADPRGDGARLYRTGDLAAWRDDGVLLYLGRTDHQIKIRGFRVELGEIEARLAARPEVGAAVVVAQSTPQGARLVAYVSGSDEAAGAPDAAALRAALGMALPDYMVPAAIVVLPALPLSDNGKIDRKALPAVNFAQAGGQAAPEGAMEVMLAGIWQEVLGVERVGRDDNFFELGGDSILTLKIVAAVRKQGWRVSPRDVMERQTIAALARAASPLREAAGAPAPAQGEAPLTPAQRGFFQLDPASRDHWNQSVVLRPEGVVDAARLERAMNAVLAAHDAFRLRFEASGEGWRQRYEAAPVAPRLVRTALRPGEDREARLAALSRSMQGGLDLARGPVVAATWLDEGEAGAGTLLWVAHHLVVDGVSWRVLVDDLQRAYQDPEAALPQGPSLKAWGQALRIYGERPETLAQLDHWKQACGQAPARLPLRRPDGANRVSDQRSVVLSLPAARAQALFAAAARSLRAQAHEVLLSAVAHALGQWMGQDSVRIELEGHGREEGATHLAADRIVGWLTALYPACLPAGAADPGEALAQVKAALRGIPDKGLGYGVLRHLAPQGAVLADLPYPAITFNYLGRVDMAGTGWRWTGESAGADRAGDGRRRNLIDIGVSLREDELRFVWTYSAAMLDEADVRAPAQACLDRLLALAQALDRPGAGRMAPEDFPLAAVTQAQLDRLAVHADDVQDIYPPTPLQEGLLLHTLMTPGSGMYLMQDRYRYGERVDPRAVTNAWQAVARRHEALRAGFAWHSGERPVQVILREIEVPVLVHDWRALSQAEGLASLEGLLAEERDSGFDMARAPLWRIHLARTAEADLMIVSYHHILMDAWCRSLLLADFFAACEAQARGVEPPRAASVPFRDYIAWLGRQDLAASRQYWRDTLRGFNDITPLPLSMRAEVRADAARAADAVLALTPAQTAALQQMAQRHQLTMNTCAQGAWALWLARCAGVGEVVFGVTVAGRPTELDGIQQTIGLFINTLPLRVPVPCVTGVSRLGVAQWLRQVQDRNAGLREHEQVSLAEIQADADVPRGSSLFETLFVFENAPVEEALLAQAARIGARADGARTHTNYPLTVVVKPGDALVLQITYDPARFEASEVQAVLTGLRHVLMQFASQPDAALDGIELLDPEQGRLALAAGAGPTPDYPLDAGYAVLFEAQARRHADRIAARDAIGEIRYAALDRLANRHAHALALAGVRRDDVVVVLAERGIAMLAGVLGVFKVNAAYLALDPSQPPQRIAQIFALSRARALVVDPVAARQHASLIDTLRGTVPVLALADVPEAGADRGPAEPARPGQAAYVIFTSGSTGTPKGVVVTSAGMLNNQLSKVPALALGTDDVIGQTASQSFDISVWQLLAGLLCGACVDIVPDAVARDPQALIRHANARGITVLECVPALIQGMLMGQAEDMPRLRWMLPTGEASPAALARTWFERYPGVPLINAYGPAECADDVALHRLDTAPTDAGAALPIGRATDHTRLYVLDANLAPTPAGVIGELCVAGVGVGRGYLAQPGLSADRFVADPWALTPGARMYRTGDLARWRSDGVLEYAGRRDHQVKVHGFRIELTEIDAVLARQPGIRQAITTVRDDGQGRRLVAYVVPVDPAAAMEGGRQDWWQPAREGLAAALPAYMVPTVWMTLDRLPQTPNGKIDRKGLPAPDPLRTGREHVAPEGPLQQQLARIWGDVLGVAQVGRHDSFFELGGHSLLVMRVVARIQVDLGLEVPLVALFESPTLAAFAEAVDRAGARAQSQDRALQDIGAFIDTLETH</sequence>
<dbReference type="NCBIfam" id="TIGR01720">
    <property type="entry name" value="NRPS-para261"/>
    <property type="match status" value="1"/>
</dbReference>
<dbReference type="InterPro" id="IPR025110">
    <property type="entry name" value="AMP-bd_C"/>
</dbReference>
<name>A0A0X8NVI7_ALCXX</name>
<dbReference type="InterPro" id="IPR020806">
    <property type="entry name" value="PKS_PP-bd"/>
</dbReference>
<dbReference type="GO" id="GO:0043041">
    <property type="term" value="P:amino acid activation for nonribosomal peptide biosynthetic process"/>
    <property type="evidence" value="ECO:0007669"/>
    <property type="project" value="TreeGrafter"/>
</dbReference>
<dbReference type="PROSITE" id="PS00012">
    <property type="entry name" value="PHOSPHOPANTETHEINE"/>
    <property type="match status" value="2"/>
</dbReference>
<dbReference type="NCBIfam" id="TIGR01733">
    <property type="entry name" value="AA-adenyl-dom"/>
    <property type="match status" value="2"/>
</dbReference>
<dbReference type="PANTHER" id="PTHR45527">
    <property type="entry name" value="NONRIBOSOMAL PEPTIDE SYNTHETASE"/>
    <property type="match status" value="1"/>
</dbReference>
<dbReference type="FunFam" id="3.40.50.12780:FF:000012">
    <property type="entry name" value="Non-ribosomal peptide synthetase"/>
    <property type="match status" value="1"/>
</dbReference>
<dbReference type="Gene3D" id="1.10.1200.10">
    <property type="entry name" value="ACP-like"/>
    <property type="match status" value="2"/>
</dbReference>
<dbReference type="SUPFAM" id="SSF56801">
    <property type="entry name" value="Acetyl-CoA synthetase-like"/>
    <property type="match status" value="2"/>
</dbReference>
<dbReference type="SMART" id="SM00823">
    <property type="entry name" value="PKS_PP"/>
    <property type="match status" value="2"/>
</dbReference>
<dbReference type="CDD" id="cd05930">
    <property type="entry name" value="A_NRPS"/>
    <property type="match status" value="2"/>
</dbReference>
<keyword evidence="5" id="KW-0677">Repeat</keyword>
<keyword evidence="3" id="KW-0596">Phosphopantetheine</keyword>
<dbReference type="FunFam" id="3.30.300.30:FF:000010">
    <property type="entry name" value="Enterobactin synthetase component F"/>
    <property type="match status" value="1"/>
</dbReference>
<dbReference type="InterPro" id="IPR010071">
    <property type="entry name" value="AA_adenyl_dom"/>
</dbReference>
<dbReference type="InterPro" id="IPR036736">
    <property type="entry name" value="ACP-like_sf"/>
</dbReference>
<dbReference type="InterPro" id="IPR020845">
    <property type="entry name" value="AMP-binding_CS"/>
</dbReference>
<dbReference type="Gene3D" id="3.40.50.980">
    <property type="match status" value="4"/>
</dbReference>
<accession>A0A0X8NVI7</accession>
<dbReference type="EMBL" id="CP014060">
    <property type="protein sequence ID" value="AMG35142.2"/>
    <property type="molecule type" value="Genomic_DNA"/>
</dbReference>
<dbReference type="InterPro" id="IPR006162">
    <property type="entry name" value="Ppantetheine_attach_site"/>
</dbReference>
<dbReference type="SUPFAM" id="SSF52777">
    <property type="entry name" value="CoA-dependent acyltransferases"/>
    <property type="match status" value="6"/>
</dbReference>
<dbReference type="InterPro" id="IPR000873">
    <property type="entry name" value="AMP-dep_synth/lig_dom"/>
</dbReference>
<dbReference type="InterPro" id="IPR009081">
    <property type="entry name" value="PP-bd_ACP"/>
</dbReference>
<feature type="domain" description="Carrier" evidence="6">
    <location>
        <begin position="1000"/>
        <end position="1074"/>
    </location>
</feature>
<dbReference type="SUPFAM" id="SSF47336">
    <property type="entry name" value="ACP-like"/>
    <property type="match status" value="2"/>
</dbReference>
<dbReference type="InterPro" id="IPR023213">
    <property type="entry name" value="CAT-like_dom_sf"/>
</dbReference>
<dbReference type="RefSeq" id="WP_104021484.1">
    <property type="nucleotide sequence ID" value="NZ_CP014060.2"/>
</dbReference>
<dbReference type="GO" id="GO:0072330">
    <property type="term" value="P:monocarboxylic acid biosynthetic process"/>
    <property type="evidence" value="ECO:0007669"/>
    <property type="project" value="UniProtKB-ARBA"/>
</dbReference>
<evidence type="ECO:0000313" key="8">
    <source>
        <dbReference type="Proteomes" id="UP000060602"/>
    </source>
</evidence>
<dbReference type="InterPro" id="IPR045851">
    <property type="entry name" value="AMP-bd_C_sf"/>
</dbReference>
<organism evidence="7 8">
    <name type="scientific">Alcaligenes xylosoxydans xylosoxydans</name>
    <name type="common">Achromobacter xylosoxidans</name>
    <dbReference type="NCBI Taxonomy" id="85698"/>
    <lineage>
        <taxon>Bacteria</taxon>
        <taxon>Pseudomonadati</taxon>
        <taxon>Pseudomonadota</taxon>
        <taxon>Betaproteobacteria</taxon>
        <taxon>Burkholderiales</taxon>
        <taxon>Alcaligenaceae</taxon>
        <taxon>Achromobacter</taxon>
    </lineage>
</organism>
<dbReference type="Gene3D" id="3.30.559.30">
    <property type="entry name" value="Nonribosomal peptide synthetase, condensation domain"/>
    <property type="match status" value="3"/>
</dbReference>
<dbReference type="Pfam" id="PF00668">
    <property type="entry name" value="Condensation"/>
    <property type="match status" value="3"/>
</dbReference>
<evidence type="ECO:0000313" key="7">
    <source>
        <dbReference type="EMBL" id="AMG35142.2"/>
    </source>
</evidence>
<evidence type="ECO:0000256" key="4">
    <source>
        <dbReference type="ARBA" id="ARBA00022553"/>
    </source>
</evidence>
<comment type="similarity">
    <text evidence="2">Belongs to the ATP-dependent AMP-binding enzyme family.</text>
</comment>
<feature type="domain" description="Carrier" evidence="6">
    <location>
        <begin position="2523"/>
        <end position="2598"/>
    </location>
</feature>
<dbReference type="FunFam" id="1.10.1200.10:FF:000016">
    <property type="entry name" value="Non-ribosomal peptide synthase"/>
    <property type="match status" value="1"/>
</dbReference>
<evidence type="ECO:0000256" key="3">
    <source>
        <dbReference type="ARBA" id="ARBA00022450"/>
    </source>
</evidence>
<evidence type="ECO:0000256" key="5">
    <source>
        <dbReference type="ARBA" id="ARBA00022737"/>
    </source>
</evidence>
<dbReference type="Pfam" id="PF00550">
    <property type="entry name" value="PP-binding"/>
    <property type="match status" value="2"/>
</dbReference>
<dbReference type="CDD" id="cd19543">
    <property type="entry name" value="DCL_NRPS"/>
    <property type="match status" value="1"/>
</dbReference>
<dbReference type="Gene3D" id="2.30.38.10">
    <property type="entry name" value="Luciferase, Domain 3"/>
    <property type="match status" value="2"/>
</dbReference>
<dbReference type="Gene3D" id="3.30.559.10">
    <property type="entry name" value="Chloramphenicol acetyltransferase-like domain"/>
    <property type="match status" value="3"/>
</dbReference>
<dbReference type="PROSITE" id="PS50075">
    <property type="entry name" value="CARRIER"/>
    <property type="match status" value="2"/>
</dbReference>
<dbReference type="PROSITE" id="PS00455">
    <property type="entry name" value="AMP_BINDING"/>
    <property type="match status" value="2"/>
</dbReference>
<protein>
    <recommendedName>
        <fullName evidence="6">Carrier domain-containing protein</fullName>
    </recommendedName>
</protein>
<dbReference type="GO" id="GO:0003824">
    <property type="term" value="F:catalytic activity"/>
    <property type="evidence" value="ECO:0007669"/>
    <property type="project" value="InterPro"/>
</dbReference>
<dbReference type="PANTHER" id="PTHR45527:SF1">
    <property type="entry name" value="FATTY ACID SYNTHASE"/>
    <property type="match status" value="1"/>
</dbReference>
<keyword evidence="4" id="KW-0597">Phosphoprotein</keyword>
<dbReference type="CDD" id="cd19531">
    <property type="entry name" value="LCL_NRPS-like"/>
    <property type="match status" value="1"/>
</dbReference>
<evidence type="ECO:0000259" key="6">
    <source>
        <dbReference type="PROSITE" id="PS50075"/>
    </source>
</evidence>
<dbReference type="FunFam" id="3.40.50.980:FF:000002">
    <property type="entry name" value="Enterobactin synthetase component F"/>
    <property type="match status" value="1"/>
</dbReference>
<comment type="cofactor">
    <cofactor evidence="1">
        <name>pantetheine 4'-phosphate</name>
        <dbReference type="ChEBI" id="CHEBI:47942"/>
    </cofactor>
</comment>
<dbReference type="FunFam" id="1.10.1200.10:FF:000005">
    <property type="entry name" value="Nonribosomal peptide synthetase 1"/>
    <property type="match status" value="1"/>
</dbReference>